<proteinExistence type="predicted"/>
<dbReference type="EMBL" id="LVYI01000015">
    <property type="protein sequence ID" value="OAP54212.1"/>
    <property type="molecule type" value="Genomic_DNA"/>
</dbReference>
<dbReference type="OrthoDB" id="331602at2759"/>
<dbReference type="AlphaFoldDB" id="A0A178Z357"/>
<accession>A0A178Z357</accession>
<dbReference type="Proteomes" id="UP000078343">
    <property type="component" value="Unassembled WGS sequence"/>
</dbReference>
<dbReference type="Gene3D" id="3.30.457.60">
    <property type="match status" value="1"/>
</dbReference>
<comment type="caution">
    <text evidence="2">The sequence shown here is derived from an EMBL/GenBank/DDBJ whole genome shotgun (WGS) entry which is preliminary data.</text>
</comment>
<keyword evidence="1" id="KW-0472">Membrane</keyword>
<evidence type="ECO:0000313" key="3">
    <source>
        <dbReference type="Proteomes" id="UP000078343"/>
    </source>
</evidence>
<keyword evidence="1" id="KW-0812">Transmembrane</keyword>
<evidence type="ECO:0000313" key="2">
    <source>
        <dbReference type="EMBL" id="OAP54212.1"/>
    </source>
</evidence>
<dbReference type="RefSeq" id="XP_018687579.1">
    <property type="nucleotide sequence ID" value="XM_018843252.1"/>
</dbReference>
<keyword evidence="1" id="KW-1133">Transmembrane helix</keyword>
<dbReference type="GeneID" id="30015915"/>
<protein>
    <submittedName>
        <fullName evidence="2">Uncharacterized protein</fullName>
    </submittedName>
</protein>
<sequence>MAQWHYHLHLALTRRDSFKLSLCITLGHVLAGIMTFFQACQSRHFVTVASDNEIPTDSKILSEVNRDNGTMKISGGPGSPFAAEIRDLINFWGKGKKQIPCFLAVMTLEFYEKSTNRENEA</sequence>
<reference evidence="2 3" key="1">
    <citation type="submission" date="2016-04" db="EMBL/GenBank/DDBJ databases">
        <title>Draft genome of Fonsecaea erecta CBS 125763.</title>
        <authorList>
            <person name="Weiss V.A."/>
            <person name="Vicente V.A."/>
            <person name="Raittz R.T."/>
            <person name="Moreno L.F."/>
            <person name="De Souza E.M."/>
            <person name="Pedrosa F.O."/>
            <person name="Steffens M.B."/>
            <person name="Faoro H."/>
            <person name="Tadra-Sfeir M.Z."/>
            <person name="Najafzadeh M.J."/>
            <person name="Felipe M.S."/>
            <person name="Teixeira M."/>
            <person name="Sun J."/>
            <person name="Xi L."/>
            <person name="Gomes R."/>
            <person name="De Azevedo C.M."/>
            <person name="Salgado C.G."/>
            <person name="Da Silva M.B."/>
            <person name="Nascimento M.F."/>
            <person name="Queiroz-Telles F."/>
            <person name="Attili D.S."/>
            <person name="Gorbushina A."/>
        </authorList>
    </citation>
    <scope>NUCLEOTIDE SEQUENCE [LARGE SCALE GENOMIC DNA]</scope>
    <source>
        <strain evidence="2 3">CBS 125763</strain>
    </source>
</reference>
<gene>
    <name evidence="2" type="ORF">AYL99_11747</name>
</gene>
<evidence type="ECO:0000256" key="1">
    <source>
        <dbReference type="SAM" id="Phobius"/>
    </source>
</evidence>
<name>A0A178Z357_9EURO</name>
<organism evidence="2 3">
    <name type="scientific">Fonsecaea erecta</name>
    <dbReference type="NCBI Taxonomy" id="1367422"/>
    <lineage>
        <taxon>Eukaryota</taxon>
        <taxon>Fungi</taxon>
        <taxon>Dikarya</taxon>
        <taxon>Ascomycota</taxon>
        <taxon>Pezizomycotina</taxon>
        <taxon>Eurotiomycetes</taxon>
        <taxon>Chaetothyriomycetidae</taxon>
        <taxon>Chaetothyriales</taxon>
        <taxon>Herpotrichiellaceae</taxon>
        <taxon>Fonsecaea</taxon>
    </lineage>
</organism>
<feature type="transmembrane region" description="Helical" evidence="1">
    <location>
        <begin position="20"/>
        <end position="37"/>
    </location>
</feature>
<keyword evidence="3" id="KW-1185">Reference proteome</keyword>
<dbReference type="STRING" id="1367422.A0A178Z357"/>